<dbReference type="InterPro" id="IPR004038">
    <property type="entry name" value="Ribosomal_eL8/eL30/eS12/Gad45"/>
</dbReference>
<gene>
    <name evidence="2" type="ORF">X560_0764</name>
</gene>
<dbReference type="EMBL" id="AZHO01000007">
    <property type="protein sequence ID" value="KMT60636.1"/>
    <property type="molecule type" value="Genomic_DNA"/>
</dbReference>
<dbReference type="InterPro" id="IPR029064">
    <property type="entry name" value="Ribosomal_eL30-like_sf"/>
</dbReference>
<dbReference type="AlphaFoldDB" id="A0A0J8J8I6"/>
<dbReference type="Gene3D" id="3.30.1330.30">
    <property type="match status" value="1"/>
</dbReference>
<dbReference type="NCBIfam" id="NF005825">
    <property type="entry name" value="PRK07714.1"/>
    <property type="match status" value="1"/>
</dbReference>
<accession>A0A0J8J8I6</accession>
<proteinExistence type="predicted"/>
<reference evidence="2 3" key="1">
    <citation type="journal article" date="2015" name="Genome Biol. Evol.">
        <title>Comparative Genomics of Listeria Sensu Lato: Genus-Wide Differences in Evolutionary Dynamics and the Progressive Gain of Complex, Potentially Pathogenicity-Related Traits through Lateral Gene Transfer.</title>
        <authorList>
            <person name="Chiara M."/>
            <person name="Caruso M."/>
            <person name="D'Erchia A.M."/>
            <person name="Manzari C."/>
            <person name="Fraccalvieri R."/>
            <person name="Goffredo E."/>
            <person name="Latorre L."/>
            <person name="Miccolupo A."/>
            <person name="Padalino I."/>
            <person name="Santagada G."/>
            <person name="Chiocco D."/>
            <person name="Pesole G."/>
            <person name="Horner D.S."/>
            <person name="Parisi A."/>
        </authorList>
    </citation>
    <scope>NUCLEOTIDE SEQUENCE [LARGE SCALE GENOMIC DNA]</scope>
    <source>
        <strain evidence="2 3">1991</strain>
    </source>
</reference>
<dbReference type="SUPFAM" id="SSF55315">
    <property type="entry name" value="L30e-like"/>
    <property type="match status" value="1"/>
</dbReference>
<comment type="caution">
    <text evidence="2">The sequence shown here is derived from an EMBL/GenBank/DDBJ whole genome shotgun (WGS) entry which is preliminary data.</text>
</comment>
<feature type="domain" description="Ribosomal protein eL8/eL30/eS12/Gadd45" evidence="1">
    <location>
        <begin position="5"/>
        <end position="94"/>
    </location>
</feature>
<dbReference type="Proteomes" id="UP000052258">
    <property type="component" value="Unassembled WGS sequence"/>
</dbReference>
<protein>
    <recommendedName>
        <fullName evidence="1">Ribosomal protein eL8/eL30/eS12/Gadd45 domain-containing protein</fullName>
    </recommendedName>
</protein>
<dbReference type="PATRIC" id="fig|1430899.3.peg.788"/>
<evidence type="ECO:0000313" key="3">
    <source>
        <dbReference type="Proteomes" id="UP000052258"/>
    </source>
</evidence>
<keyword evidence="3" id="KW-1185">Reference proteome</keyword>
<dbReference type="OrthoDB" id="9794863at2"/>
<dbReference type="RefSeq" id="WP_007474514.1">
    <property type="nucleotide sequence ID" value="NZ_KQ130610.1"/>
</dbReference>
<organism evidence="2 3">
    <name type="scientific">Listeria fleischmannii 1991</name>
    <dbReference type="NCBI Taxonomy" id="1430899"/>
    <lineage>
        <taxon>Bacteria</taxon>
        <taxon>Bacillati</taxon>
        <taxon>Bacillota</taxon>
        <taxon>Bacilli</taxon>
        <taxon>Bacillales</taxon>
        <taxon>Listeriaceae</taxon>
        <taxon>Listeria</taxon>
    </lineage>
</organism>
<name>A0A0J8J8I6_9LIST</name>
<sequence length="99" mass="10819">MNDKALALLGLANRAKKLTTGEELVLKAVRREKAKLVIIAEDISERTAKKIHDKCEYYEVALKQVGTRDELGGAIGKESRAIIAVLDAGFAKKLKELLG</sequence>
<dbReference type="Pfam" id="PF01248">
    <property type="entry name" value="Ribosomal_L7Ae"/>
    <property type="match status" value="1"/>
</dbReference>
<evidence type="ECO:0000313" key="2">
    <source>
        <dbReference type="EMBL" id="KMT60636.1"/>
    </source>
</evidence>
<evidence type="ECO:0000259" key="1">
    <source>
        <dbReference type="Pfam" id="PF01248"/>
    </source>
</evidence>